<name>A0AA87ZTQ7_FICCA</name>
<gene>
    <name evidence="2" type="ORF">TIFTF001_003916</name>
</gene>
<proteinExistence type="predicted"/>
<dbReference type="Pfam" id="PF07734">
    <property type="entry name" value="FBA_1"/>
    <property type="match status" value="1"/>
</dbReference>
<dbReference type="InterPro" id="IPR006527">
    <property type="entry name" value="F-box-assoc_dom_typ1"/>
</dbReference>
<reference evidence="2" key="1">
    <citation type="submission" date="2023-07" db="EMBL/GenBank/DDBJ databases">
        <title>draft genome sequence of fig (Ficus carica).</title>
        <authorList>
            <person name="Takahashi T."/>
            <person name="Nishimura K."/>
        </authorList>
    </citation>
    <scope>NUCLEOTIDE SEQUENCE</scope>
</reference>
<evidence type="ECO:0000259" key="1">
    <source>
        <dbReference type="Pfam" id="PF07734"/>
    </source>
</evidence>
<feature type="domain" description="F-box associated beta-propeller type 1" evidence="1">
    <location>
        <begin position="2"/>
        <end position="67"/>
    </location>
</feature>
<accession>A0AA87ZTQ7</accession>
<organism evidence="2 3">
    <name type="scientific">Ficus carica</name>
    <name type="common">Common fig</name>
    <dbReference type="NCBI Taxonomy" id="3494"/>
    <lineage>
        <taxon>Eukaryota</taxon>
        <taxon>Viridiplantae</taxon>
        <taxon>Streptophyta</taxon>
        <taxon>Embryophyta</taxon>
        <taxon>Tracheophyta</taxon>
        <taxon>Spermatophyta</taxon>
        <taxon>Magnoliopsida</taxon>
        <taxon>eudicotyledons</taxon>
        <taxon>Gunneridae</taxon>
        <taxon>Pentapetalae</taxon>
        <taxon>rosids</taxon>
        <taxon>fabids</taxon>
        <taxon>Rosales</taxon>
        <taxon>Moraceae</taxon>
        <taxon>Ficeae</taxon>
        <taxon>Ficus</taxon>
    </lineage>
</organism>
<evidence type="ECO:0000313" key="3">
    <source>
        <dbReference type="Proteomes" id="UP001187192"/>
    </source>
</evidence>
<sequence>MSNPAIKEFRILPQPMPLNDFIMRGAGLGYDSRADTYKFVRFGCDVAQNTIAEMYNMRSNSWREIGIDLGIDGEWIALQRRSLLGYTEF</sequence>
<protein>
    <recommendedName>
        <fullName evidence="1">F-box associated beta-propeller type 1 domain-containing protein</fullName>
    </recommendedName>
</protein>
<keyword evidence="3" id="KW-1185">Reference proteome</keyword>
<dbReference type="EMBL" id="BTGU01000004">
    <property type="protein sequence ID" value="GMN32998.1"/>
    <property type="molecule type" value="Genomic_DNA"/>
</dbReference>
<evidence type="ECO:0000313" key="2">
    <source>
        <dbReference type="EMBL" id="GMN32998.1"/>
    </source>
</evidence>
<comment type="caution">
    <text evidence="2">The sequence shown here is derived from an EMBL/GenBank/DDBJ whole genome shotgun (WGS) entry which is preliminary data.</text>
</comment>
<dbReference type="AlphaFoldDB" id="A0AA87ZTQ7"/>
<dbReference type="Proteomes" id="UP001187192">
    <property type="component" value="Unassembled WGS sequence"/>
</dbReference>